<dbReference type="AlphaFoldDB" id="A0YFQ7"/>
<keyword evidence="1" id="KW-0472">Membrane</keyword>
<proteinExistence type="predicted"/>
<evidence type="ECO:0000313" key="2">
    <source>
        <dbReference type="EMBL" id="EAW30471.1"/>
    </source>
</evidence>
<protein>
    <submittedName>
        <fullName evidence="2">Uncharacterized protein</fullName>
    </submittedName>
</protein>
<feature type="transmembrane region" description="Helical" evidence="1">
    <location>
        <begin position="143"/>
        <end position="162"/>
    </location>
</feature>
<name>A0YFQ7_9GAMM</name>
<feature type="transmembrane region" description="Helical" evidence="1">
    <location>
        <begin position="65"/>
        <end position="82"/>
    </location>
</feature>
<sequence length="199" mass="22654">MLSSTEFYQVTPLLTWVLWIEAILYLGIGIYEIFDDFIAKVPKWAEQDGGINAWIRIQDVVARKMHAAICIILGFVALNGALEGHVTRFELELIFISFAVLMPVIWSTMMPGKLGFMVILLKPEFWLQLVMFIFFSHLVRTEILLICVALNAWGIFVNITHVRKVFFQPYTYAELRKHVVAAAGEEVAAKIDKLAGHNP</sequence>
<organism evidence="2 3">
    <name type="scientific">marine gamma proteobacterium HTCC2143</name>
    <dbReference type="NCBI Taxonomy" id="247633"/>
    <lineage>
        <taxon>Bacteria</taxon>
        <taxon>Pseudomonadati</taxon>
        <taxon>Pseudomonadota</taxon>
        <taxon>Gammaproteobacteria</taxon>
        <taxon>Cellvibrionales</taxon>
        <taxon>Spongiibacteraceae</taxon>
        <taxon>BD1-7 clade</taxon>
    </lineage>
</organism>
<feature type="transmembrane region" description="Helical" evidence="1">
    <location>
        <begin position="88"/>
        <end position="107"/>
    </location>
</feature>
<keyword evidence="1" id="KW-0812">Transmembrane</keyword>
<feature type="transmembrane region" description="Helical" evidence="1">
    <location>
        <begin position="114"/>
        <end position="137"/>
    </location>
</feature>
<comment type="caution">
    <text evidence="2">The sequence shown here is derived from an EMBL/GenBank/DDBJ whole genome shotgun (WGS) entry which is preliminary data.</text>
</comment>
<keyword evidence="1" id="KW-1133">Transmembrane helix</keyword>
<evidence type="ECO:0000313" key="3">
    <source>
        <dbReference type="Proteomes" id="UP000004931"/>
    </source>
</evidence>
<dbReference type="Proteomes" id="UP000004931">
    <property type="component" value="Unassembled WGS sequence"/>
</dbReference>
<evidence type="ECO:0000256" key="1">
    <source>
        <dbReference type="SAM" id="Phobius"/>
    </source>
</evidence>
<reference evidence="2 3" key="1">
    <citation type="journal article" date="2010" name="J. Bacteriol.">
        <title>Genome sequence of the oligotrophic marine Gammaproteobacterium HTCC2143, isolated from the Oregon Coast.</title>
        <authorList>
            <person name="Oh H.M."/>
            <person name="Kang I."/>
            <person name="Ferriera S."/>
            <person name="Giovannoni S.J."/>
            <person name="Cho J.C."/>
        </authorList>
    </citation>
    <scope>NUCLEOTIDE SEQUENCE [LARGE SCALE GENOMIC DNA]</scope>
    <source>
        <strain evidence="2 3">HTCC2143</strain>
    </source>
</reference>
<feature type="transmembrane region" description="Helical" evidence="1">
    <location>
        <begin position="13"/>
        <end position="34"/>
    </location>
</feature>
<keyword evidence="3" id="KW-1185">Reference proteome</keyword>
<accession>A0YFQ7</accession>
<dbReference type="EMBL" id="AAVT01000008">
    <property type="protein sequence ID" value="EAW30471.1"/>
    <property type="molecule type" value="Genomic_DNA"/>
</dbReference>
<dbReference type="OrthoDB" id="7056576at2"/>
<gene>
    <name evidence="2" type="ORF">GP2143_09705</name>
</gene>